<evidence type="ECO:0000256" key="1">
    <source>
        <dbReference type="SAM" id="MobiDB-lite"/>
    </source>
</evidence>
<dbReference type="OrthoDB" id="426386at2759"/>
<feature type="domain" description="DUF1279" evidence="3">
    <location>
        <begin position="79"/>
        <end position="194"/>
    </location>
</feature>
<dbReference type="GO" id="GO:0005739">
    <property type="term" value="C:mitochondrion"/>
    <property type="evidence" value="ECO:0007669"/>
    <property type="project" value="TreeGrafter"/>
</dbReference>
<evidence type="ECO:0000259" key="3">
    <source>
        <dbReference type="Pfam" id="PF06916"/>
    </source>
</evidence>
<evidence type="ECO:0000313" key="4">
    <source>
        <dbReference type="EMBL" id="OAG04594.1"/>
    </source>
</evidence>
<dbReference type="EMBL" id="KV441553">
    <property type="protein sequence ID" value="OAG04594.1"/>
    <property type="molecule type" value="Genomic_DNA"/>
</dbReference>
<keyword evidence="2" id="KW-1133">Transmembrane helix</keyword>
<protein>
    <recommendedName>
        <fullName evidence="3">DUF1279 domain-containing protein</fullName>
    </recommendedName>
</protein>
<dbReference type="FunCoup" id="A0A177CA22">
    <property type="interactions" value="18"/>
</dbReference>
<feature type="transmembrane region" description="Helical" evidence="2">
    <location>
        <begin position="87"/>
        <end position="110"/>
    </location>
</feature>
<reference evidence="4 5" key="1">
    <citation type="submission" date="2016-05" db="EMBL/GenBank/DDBJ databases">
        <title>Comparative analysis of secretome profiles of manganese(II)-oxidizing ascomycete fungi.</title>
        <authorList>
            <consortium name="DOE Joint Genome Institute"/>
            <person name="Zeiner C.A."/>
            <person name="Purvine S.O."/>
            <person name="Zink E.M."/>
            <person name="Wu S."/>
            <person name="Pasa-Tolic L."/>
            <person name="Chaput D.L."/>
            <person name="Haridas S."/>
            <person name="Grigoriev I.V."/>
            <person name="Santelli C.M."/>
            <person name="Hansel C.M."/>
        </authorList>
    </citation>
    <scope>NUCLEOTIDE SEQUENCE [LARGE SCALE GENOMIC DNA]</scope>
    <source>
        <strain evidence="4 5">AP3s5-JAC2a</strain>
    </source>
</reference>
<dbReference type="Pfam" id="PF06916">
    <property type="entry name" value="FAM210A-B_dom"/>
    <property type="match status" value="1"/>
</dbReference>
<dbReference type="GeneID" id="28770934"/>
<dbReference type="Proteomes" id="UP000077069">
    <property type="component" value="Unassembled WGS sequence"/>
</dbReference>
<dbReference type="InterPro" id="IPR009688">
    <property type="entry name" value="FAM210A/B-like_dom"/>
</dbReference>
<dbReference type="RefSeq" id="XP_018034959.1">
    <property type="nucleotide sequence ID" value="XM_018187448.1"/>
</dbReference>
<dbReference type="InParanoid" id="A0A177CA22"/>
<organism evidence="4 5">
    <name type="scientific">Paraphaeosphaeria sporulosa</name>
    <dbReference type="NCBI Taxonomy" id="1460663"/>
    <lineage>
        <taxon>Eukaryota</taxon>
        <taxon>Fungi</taxon>
        <taxon>Dikarya</taxon>
        <taxon>Ascomycota</taxon>
        <taxon>Pezizomycotina</taxon>
        <taxon>Dothideomycetes</taxon>
        <taxon>Pleosporomycetidae</taxon>
        <taxon>Pleosporales</taxon>
        <taxon>Massarineae</taxon>
        <taxon>Didymosphaeriaceae</taxon>
        <taxon>Paraphaeosphaeria</taxon>
    </lineage>
</organism>
<proteinExistence type="predicted"/>
<feature type="region of interest" description="Disordered" evidence="1">
    <location>
        <begin position="53"/>
        <end position="74"/>
    </location>
</feature>
<keyword evidence="2" id="KW-0812">Transmembrane</keyword>
<accession>A0A177CA22</accession>
<sequence>MASRARLTSAFTRPSWYPFRVPPAAYQQPIRYQSRQSLLHSQYSSRLFRRNYSKKRSTNSHPDPTPHLGSPEPQSFTARLKKLSREYGWTVVGVYLALTVADLPLCFLAVKYVGAERIDHVEHVVVGGAKDLIGRYFPNLFDKGGESDSEIEAAQAEQEEQSGGPTFWTKLGLVFLVHKSFIFIRVPLTAAVTPKVVKTLRGWGYDIGKRKPKRK</sequence>
<dbReference type="PANTHER" id="PTHR21377">
    <property type="entry name" value="PROTEIN FAM210B, MITOCHONDRIAL"/>
    <property type="match status" value="1"/>
</dbReference>
<keyword evidence="5" id="KW-1185">Reference proteome</keyword>
<dbReference type="AlphaFoldDB" id="A0A177CA22"/>
<evidence type="ECO:0000256" key="2">
    <source>
        <dbReference type="SAM" id="Phobius"/>
    </source>
</evidence>
<dbReference type="PANTHER" id="PTHR21377:SF0">
    <property type="entry name" value="PROTEIN FAM210B, MITOCHONDRIAL"/>
    <property type="match status" value="1"/>
</dbReference>
<name>A0A177CA22_9PLEO</name>
<keyword evidence="2" id="KW-0472">Membrane</keyword>
<dbReference type="InterPro" id="IPR045866">
    <property type="entry name" value="FAM210A/B-like"/>
</dbReference>
<gene>
    <name evidence="4" type="ORF">CC84DRAFT_798373</name>
</gene>
<evidence type="ECO:0000313" key="5">
    <source>
        <dbReference type="Proteomes" id="UP000077069"/>
    </source>
</evidence>